<evidence type="ECO:0000256" key="11">
    <source>
        <dbReference type="ARBA" id="ARBA00023154"/>
    </source>
</evidence>
<evidence type="ECO:0000256" key="7">
    <source>
        <dbReference type="ARBA" id="ARBA00022741"/>
    </source>
</evidence>
<dbReference type="GO" id="GO:0005829">
    <property type="term" value="C:cytosol"/>
    <property type="evidence" value="ECO:0007669"/>
    <property type="project" value="TreeGrafter"/>
</dbReference>
<dbReference type="InterPro" id="IPR001048">
    <property type="entry name" value="Asp/Glu/Uridylate_kinase"/>
</dbReference>
<comment type="pathway">
    <text evidence="1 15">Amino-acid biosynthesis; L-lysine biosynthesis via DAP pathway; (S)-tetrahydrodipicolinate from L-aspartate: step 1/4.</text>
</comment>
<dbReference type="GO" id="GO:0005524">
    <property type="term" value="F:ATP binding"/>
    <property type="evidence" value="ECO:0007669"/>
    <property type="project" value="UniProtKB-KW"/>
</dbReference>
<evidence type="ECO:0000256" key="3">
    <source>
        <dbReference type="ARBA" id="ARBA00005139"/>
    </source>
</evidence>
<accession>A0A068NT43</accession>
<dbReference type="PROSITE" id="PS00324">
    <property type="entry name" value="ASPARTOKINASE"/>
    <property type="match status" value="1"/>
</dbReference>
<dbReference type="GO" id="GO:0009088">
    <property type="term" value="P:threonine biosynthetic process"/>
    <property type="evidence" value="ECO:0007669"/>
    <property type="project" value="UniProtKB-UniPathway"/>
</dbReference>
<dbReference type="UniPathway" id="UPA00051">
    <property type="reaction ID" value="UER00462"/>
</dbReference>
<feature type="binding site" evidence="13">
    <location>
        <begin position="7"/>
        <end position="10"/>
    </location>
    <ligand>
        <name>ATP</name>
        <dbReference type="ChEBI" id="CHEBI:30616"/>
    </ligand>
</feature>
<keyword evidence="6 14" id="KW-0808">Transferase</keyword>
<sequence>MRIKVMKFGGTSVATAEARMTSAMRVISAKEQGFRPVVVVSAIGRKGAPYATDTLINVLREIDPNVEPEPRELDLLIACGEILSSVIFAHTLKTLGHPAQSFRGGQAGIRTDGVYGNARIVGINPVSLFRSIEAGNIPVVCGFQGVYVAGDGAPGGELTTLGRGGSDTTGAAIGAALNADAVEIFTDVDGVKTADPDAVPTAPTLRTVTYDEVAEIAHLGAKVVHPRAAEIAMNYHIPLWVKNTFSDDEGTEIVTREQFPGRRVTGVTHTGKLVFLQFNLSNVDGAERAMLEGRIYETMARYGVNLFMLNLSPSSTGFALPRSQYPIVKDVLDGLVVPGAGSATERPLYLFQIGQHASREVETQAALLEPLGQIRRVVAQLTEGCTMVSLVGHEYMQQPGVFLAVLRTLADGQVTVLQTSDSDYSLSVLVPEAETNRAVRLLHDRFGLAEVR</sequence>
<feature type="binding site" evidence="13">
    <location>
        <begin position="186"/>
        <end position="187"/>
    </location>
    <ligand>
        <name>ATP</name>
        <dbReference type="ChEBI" id="CHEBI:30616"/>
    </ligand>
</feature>
<evidence type="ECO:0000259" key="17">
    <source>
        <dbReference type="Pfam" id="PF13840"/>
    </source>
</evidence>
<dbReference type="RefSeq" id="WP_025229348.1">
    <property type="nucleotide sequence ID" value="NZ_CP007139.1"/>
</dbReference>
<keyword evidence="5 15" id="KW-0028">Amino-acid biosynthesis</keyword>
<dbReference type="eggNOG" id="COG0527">
    <property type="taxonomic scope" value="Bacteria"/>
</dbReference>
<dbReference type="InterPro" id="IPR027795">
    <property type="entry name" value="CASTOR_ACT_dom"/>
</dbReference>
<keyword evidence="10" id="KW-0220">Diaminopimelate biosynthesis</keyword>
<feature type="binding site" evidence="13">
    <location>
        <position position="81"/>
    </location>
    <ligand>
        <name>substrate</name>
    </ligand>
</feature>
<dbReference type="GO" id="GO:0004072">
    <property type="term" value="F:aspartate kinase activity"/>
    <property type="evidence" value="ECO:0007669"/>
    <property type="project" value="UniProtKB-EC"/>
</dbReference>
<evidence type="ECO:0000259" key="16">
    <source>
        <dbReference type="Pfam" id="PF00696"/>
    </source>
</evidence>
<evidence type="ECO:0000313" key="19">
    <source>
        <dbReference type="Proteomes" id="UP000027982"/>
    </source>
</evidence>
<proteinExistence type="inferred from homology"/>
<dbReference type="Pfam" id="PF00696">
    <property type="entry name" value="AA_kinase"/>
    <property type="match status" value="1"/>
</dbReference>
<dbReference type="HOGENOM" id="CLU_009116_3_2_0"/>
<dbReference type="GO" id="GO:0019877">
    <property type="term" value="P:diaminopimelate biosynthetic process"/>
    <property type="evidence" value="ECO:0007669"/>
    <property type="project" value="UniProtKB-KW"/>
</dbReference>
<gene>
    <name evidence="18" type="ORF">OP10G_3345</name>
</gene>
<evidence type="ECO:0000256" key="8">
    <source>
        <dbReference type="ARBA" id="ARBA00022777"/>
    </source>
</evidence>
<comment type="catalytic activity">
    <reaction evidence="12 14">
        <text>L-aspartate + ATP = 4-phospho-L-aspartate + ADP</text>
        <dbReference type="Rhea" id="RHEA:23776"/>
        <dbReference type="ChEBI" id="CHEBI:29991"/>
        <dbReference type="ChEBI" id="CHEBI:30616"/>
        <dbReference type="ChEBI" id="CHEBI:57535"/>
        <dbReference type="ChEBI" id="CHEBI:456216"/>
        <dbReference type="EC" id="2.7.2.4"/>
    </reaction>
</comment>
<feature type="binding site" evidence="13">
    <location>
        <begin position="222"/>
        <end position="223"/>
    </location>
    <ligand>
        <name>ATP</name>
        <dbReference type="ChEBI" id="CHEBI:30616"/>
    </ligand>
</feature>
<dbReference type="InterPro" id="IPR045865">
    <property type="entry name" value="ACT-like_dom_sf"/>
</dbReference>
<protein>
    <recommendedName>
        <fullName evidence="14">Aspartokinase</fullName>
        <ecNumber evidence="14">2.7.2.4</ecNumber>
    </recommendedName>
</protein>
<keyword evidence="8 14" id="KW-0418">Kinase</keyword>
<evidence type="ECO:0000256" key="13">
    <source>
        <dbReference type="PIRSR" id="PIRSR000726-1"/>
    </source>
</evidence>
<dbReference type="CDD" id="cd04246">
    <property type="entry name" value="AAK_AK-DapG-like"/>
    <property type="match status" value="1"/>
</dbReference>
<comment type="similarity">
    <text evidence="4 14">Belongs to the aspartokinase family.</text>
</comment>
<dbReference type="EC" id="2.7.2.4" evidence="14"/>
<dbReference type="Gene3D" id="3.30.2130.10">
    <property type="entry name" value="VC0802-like"/>
    <property type="match status" value="1"/>
</dbReference>
<comment type="pathway">
    <text evidence="3 15">Amino-acid biosynthesis; L-threonine biosynthesis; L-threonine from L-aspartate: step 1/5.</text>
</comment>
<evidence type="ECO:0000256" key="14">
    <source>
        <dbReference type="RuleBase" id="RU003448"/>
    </source>
</evidence>
<dbReference type="PANTHER" id="PTHR21499:SF3">
    <property type="entry name" value="ASPARTOKINASE"/>
    <property type="match status" value="1"/>
</dbReference>
<dbReference type="Proteomes" id="UP000027982">
    <property type="component" value="Chromosome"/>
</dbReference>
<dbReference type="Gene3D" id="3.40.1160.10">
    <property type="entry name" value="Acetylglutamate kinase-like"/>
    <property type="match status" value="1"/>
</dbReference>
<dbReference type="PIRSF" id="PIRSF000726">
    <property type="entry name" value="Asp_kin"/>
    <property type="match status" value="1"/>
</dbReference>
<reference evidence="18 19" key="1">
    <citation type="journal article" date="2014" name="PLoS ONE">
        <title>The first complete genome sequence of the class fimbriimonadia in the phylum armatimonadetes.</title>
        <authorList>
            <person name="Hu Z.Y."/>
            <person name="Wang Y.Z."/>
            <person name="Im W.T."/>
            <person name="Wang S.Y."/>
            <person name="Zhao G.P."/>
            <person name="Zheng H.J."/>
            <person name="Quan Z.X."/>
        </authorList>
    </citation>
    <scope>NUCLEOTIDE SEQUENCE [LARGE SCALE GENOMIC DNA]</scope>
    <source>
        <strain evidence="18">Gsoil 348</strain>
    </source>
</reference>
<evidence type="ECO:0000256" key="6">
    <source>
        <dbReference type="ARBA" id="ARBA00022679"/>
    </source>
</evidence>
<dbReference type="EMBL" id="CP007139">
    <property type="protein sequence ID" value="AIE86713.1"/>
    <property type="molecule type" value="Genomic_DNA"/>
</dbReference>
<dbReference type="UniPathway" id="UPA00034">
    <property type="reaction ID" value="UER00015"/>
</dbReference>
<dbReference type="InterPro" id="IPR005260">
    <property type="entry name" value="Asp_kin_monofn"/>
</dbReference>
<dbReference type="STRING" id="661478.OP10G_3345"/>
<keyword evidence="9 13" id="KW-0067">ATP-binding</keyword>
<feature type="domain" description="CASTOR ACT" evidence="17">
    <location>
        <begin position="382"/>
        <end position="444"/>
    </location>
</feature>
<dbReference type="SUPFAM" id="SSF53633">
    <property type="entry name" value="Carbamate kinase-like"/>
    <property type="match status" value="1"/>
</dbReference>
<evidence type="ECO:0000313" key="18">
    <source>
        <dbReference type="EMBL" id="AIE86713.1"/>
    </source>
</evidence>
<dbReference type="KEGG" id="fgi:OP10G_3345"/>
<comment type="pathway">
    <text evidence="2 15">Amino-acid biosynthesis; L-methionine biosynthesis via de novo pathway; L-homoserine from L-aspartate: step 1/3.</text>
</comment>
<dbReference type="OrthoDB" id="9799110at2"/>
<dbReference type="AlphaFoldDB" id="A0A068NT43"/>
<dbReference type="SUPFAM" id="SSF55021">
    <property type="entry name" value="ACT-like"/>
    <property type="match status" value="1"/>
</dbReference>
<evidence type="ECO:0000256" key="2">
    <source>
        <dbReference type="ARBA" id="ARBA00004986"/>
    </source>
</evidence>
<dbReference type="PANTHER" id="PTHR21499">
    <property type="entry name" value="ASPARTATE KINASE"/>
    <property type="match status" value="1"/>
</dbReference>
<dbReference type="InterPro" id="IPR036393">
    <property type="entry name" value="AceGlu_kinase-like_sf"/>
</dbReference>
<feature type="binding site" evidence="13">
    <location>
        <position position="52"/>
    </location>
    <ligand>
        <name>substrate</name>
    </ligand>
</feature>
<evidence type="ECO:0000256" key="4">
    <source>
        <dbReference type="ARBA" id="ARBA00010122"/>
    </source>
</evidence>
<dbReference type="GO" id="GO:0009090">
    <property type="term" value="P:homoserine biosynthetic process"/>
    <property type="evidence" value="ECO:0007669"/>
    <property type="project" value="TreeGrafter"/>
</dbReference>
<dbReference type="UniPathway" id="UPA00050">
    <property type="reaction ID" value="UER00461"/>
</dbReference>
<dbReference type="Pfam" id="PF13840">
    <property type="entry name" value="ACT_7"/>
    <property type="match status" value="1"/>
</dbReference>
<keyword evidence="19" id="KW-1185">Reference proteome</keyword>
<name>A0A068NT43_FIMGI</name>
<evidence type="ECO:0000256" key="5">
    <source>
        <dbReference type="ARBA" id="ARBA00022605"/>
    </source>
</evidence>
<dbReference type="NCBIfam" id="TIGR00657">
    <property type="entry name" value="asp_kinases"/>
    <property type="match status" value="1"/>
</dbReference>
<dbReference type="InterPro" id="IPR018042">
    <property type="entry name" value="Aspartate_kinase_CS"/>
</dbReference>
<evidence type="ECO:0000256" key="9">
    <source>
        <dbReference type="ARBA" id="ARBA00022840"/>
    </source>
</evidence>
<feature type="domain" description="Aspartate/glutamate/uridylate kinase" evidence="16">
    <location>
        <begin position="3"/>
        <end position="243"/>
    </location>
</feature>
<evidence type="ECO:0000256" key="1">
    <source>
        <dbReference type="ARBA" id="ARBA00004766"/>
    </source>
</evidence>
<dbReference type="InterPro" id="IPR001341">
    <property type="entry name" value="Asp_kinase"/>
</dbReference>
<organism evidence="18 19">
    <name type="scientific">Fimbriimonas ginsengisoli Gsoil 348</name>
    <dbReference type="NCBI Taxonomy" id="661478"/>
    <lineage>
        <taxon>Bacteria</taxon>
        <taxon>Bacillati</taxon>
        <taxon>Armatimonadota</taxon>
        <taxon>Fimbriimonadia</taxon>
        <taxon>Fimbriimonadales</taxon>
        <taxon>Fimbriimonadaceae</taxon>
        <taxon>Fimbriimonas</taxon>
    </lineage>
</organism>
<dbReference type="GO" id="GO:0009089">
    <property type="term" value="P:lysine biosynthetic process via diaminopimelate"/>
    <property type="evidence" value="ECO:0007669"/>
    <property type="project" value="UniProtKB-UniPathway"/>
</dbReference>
<evidence type="ECO:0000256" key="12">
    <source>
        <dbReference type="ARBA" id="ARBA00047872"/>
    </source>
</evidence>
<keyword evidence="11" id="KW-0457">Lysine biosynthesis</keyword>
<evidence type="ECO:0000256" key="15">
    <source>
        <dbReference type="RuleBase" id="RU004249"/>
    </source>
</evidence>
<keyword evidence="7 13" id="KW-0547">Nucleotide-binding</keyword>
<evidence type="ECO:0000256" key="10">
    <source>
        <dbReference type="ARBA" id="ARBA00022915"/>
    </source>
</evidence>